<dbReference type="InterPro" id="IPR052421">
    <property type="entry name" value="PCW_Enzyme_Inhibitor"/>
</dbReference>
<dbReference type="SUPFAM" id="SSF101148">
    <property type="entry name" value="Plant invertase/pectin methylesterase inhibitor"/>
    <property type="match status" value="1"/>
</dbReference>
<gene>
    <name evidence="1" type="ORF">V6N11_061774</name>
</gene>
<dbReference type="Gene3D" id="1.20.140.40">
    <property type="entry name" value="Invertase/pectin methylesterase inhibitor family protein"/>
    <property type="match status" value="1"/>
</dbReference>
<dbReference type="Proteomes" id="UP001396334">
    <property type="component" value="Unassembled WGS sequence"/>
</dbReference>
<dbReference type="InterPro" id="IPR006501">
    <property type="entry name" value="Pectinesterase_inhib_dom"/>
</dbReference>
<dbReference type="PANTHER" id="PTHR36710">
    <property type="entry name" value="PECTINESTERASE INHIBITOR-LIKE"/>
    <property type="match status" value="1"/>
</dbReference>
<protein>
    <submittedName>
        <fullName evidence="1">Uncharacterized protein</fullName>
    </submittedName>
</protein>
<comment type="caution">
    <text evidence="1">The sequence shown here is derived from an EMBL/GenBank/DDBJ whole genome shotgun (WGS) entry which is preliminary data.</text>
</comment>
<dbReference type="PANTHER" id="PTHR36710:SF18">
    <property type="entry name" value="PECTINESTERASE INHIBITOR 5-RELATED"/>
    <property type="match status" value="1"/>
</dbReference>
<proteinExistence type="predicted"/>
<sequence length="171" mass="18588">MSPLLLLSLILGSLATPSLSMSEDKEDLIQQTCKKTRYFALCNSSLRSDPRSSNADLKGLASISVEILQEKANDTLTFIIGLYKNTTDPDLSRFYGSCIEDYGTSVNRLLPETVKALGSKDYATAKNDAATVATYIDACDQQFAEKTPFSDRNIIVHDHSLVASSIIGLLG</sequence>
<dbReference type="InterPro" id="IPR034087">
    <property type="entry name" value="C/VIF1"/>
</dbReference>
<reference evidence="1 2" key="1">
    <citation type="journal article" date="2024" name="G3 (Bethesda)">
        <title>Genome assembly of Hibiscus sabdariffa L. provides insights into metabolisms of medicinal natural products.</title>
        <authorList>
            <person name="Kim T."/>
        </authorList>
    </citation>
    <scope>NUCLEOTIDE SEQUENCE [LARGE SCALE GENOMIC DNA]</scope>
    <source>
        <strain evidence="1">TK-2024</strain>
        <tissue evidence="1">Old leaves</tissue>
    </source>
</reference>
<evidence type="ECO:0000313" key="1">
    <source>
        <dbReference type="EMBL" id="KAK8482961.1"/>
    </source>
</evidence>
<dbReference type="Pfam" id="PF04043">
    <property type="entry name" value="PMEI"/>
    <property type="match status" value="1"/>
</dbReference>
<dbReference type="SMART" id="SM00856">
    <property type="entry name" value="PMEI"/>
    <property type="match status" value="1"/>
</dbReference>
<dbReference type="CDD" id="cd15796">
    <property type="entry name" value="CIF_like"/>
    <property type="match status" value="1"/>
</dbReference>
<accession>A0ABR1ZQI2</accession>
<organism evidence="1 2">
    <name type="scientific">Hibiscus sabdariffa</name>
    <name type="common">roselle</name>
    <dbReference type="NCBI Taxonomy" id="183260"/>
    <lineage>
        <taxon>Eukaryota</taxon>
        <taxon>Viridiplantae</taxon>
        <taxon>Streptophyta</taxon>
        <taxon>Embryophyta</taxon>
        <taxon>Tracheophyta</taxon>
        <taxon>Spermatophyta</taxon>
        <taxon>Magnoliopsida</taxon>
        <taxon>eudicotyledons</taxon>
        <taxon>Gunneridae</taxon>
        <taxon>Pentapetalae</taxon>
        <taxon>rosids</taxon>
        <taxon>malvids</taxon>
        <taxon>Malvales</taxon>
        <taxon>Malvaceae</taxon>
        <taxon>Malvoideae</taxon>
        <taxon>Hibiscus</taxon>
    </lineage>
</organism>
<dbReference type="InterPro" id="IPR035513">
    <property type="entry name" value="Invertase/methylesterase_inhib"/>
</dbReference>
<dbReference type="NCBIfam" id="TIGR01614">
    <property type="entry name" value="PME_inhib"/>
    <property type="match status" value="1"/>
</dbReference>
<keyword evidence="2" id="KW-1185">Reference proteome</keyword>
<dbReference type="EMBL" id="JBBPBN010000719">
    <property type="protein sequence ID" value="KAK8482961.1"/>
    <property type="molecule type" value="Genomic_DNA"/>
</dbReference>
<name>A0ABR1ZQI2_9ROSI</name>
<evidence type="ECO:0000313" key="2">
    <source>
        <dbReference type="Proteomes" id="UP001396334"/>
    </source>
</evidence>